<feature type="domain" description="MI" evidence="8">
    <location>
        <begin position="489"/>
        <end position="611"/>
    </location>
</feature>
<organism evidence="9 10">
    <name type="scientific">Rehmannia glutinosa</name>
    <name type="common">Chinese foxglove</name>
    <dbReference type="NCBI Taxonomy" id="99300"/>
    <lineage>
        <taxon>Eukaryota</taxon>
        <taxon>Viridiplantae</taxon>
        <taxon>Streptophyta</taxon>
        <taxon>Embryophyta</taxon>
        <taxon>Tracheophyta</taxon>
        <taxon>Spermatophyta</taxon>
        <taxon>Magnoliopsida</taxon>
        <taxon>eudicotyledons</taxon>
        <taxon>Gunneridae</taxon>
        <taxon>Pentapetalae</taxon>
        <taxon>asterids</taxon>
        <taxon>lamiids</taxon>
        <taxon>Lamiales</taxon>
        <taxon>Orobanchaceae</taxon>
        <taxon>Rehmannieae</taxon>
        <taxon>Rehmannia</taxon>
    </lineage>
</organism>
<keyword evidence="4" id="KW-0810">Translation regulation</keyword>
<comment type="subcellular location">
    <subcellularLocation>
        <location evidence="1">Nucleus</location>
    </subcellularLocation>
</comment>
<evidence type="ECO:0000259" key="8">
    <source>
        <dbReference type="PROSITE" id="PS51366"/>
    </source>
</evidence>
<reference evidence="9 10" key="1">
    <citation type="journal article" date="2021" name="Comput. Struct. Biotechnol. J.">
        <title>De novo genome assembly of the potent medicinal plant Rehmannia glutinosa using nanopore technology.</title>
        <authorList>
            <person name="Ma L."/>
            <person name="Dong C."/>
            <person name="Song C."/>
            <person name="Wang X."/>
            <person name="Zheng X."/>
            <person name="Niu Y."/>
            <person name="Chen S."/>
            <person name="Feng W."/>
        </authorList>
    </citation>
    <scope>NUCLEOTIDE SEQUENCE [LARGE SCALE GENOMIC DNA]</scope>
    <source>
        <strain evidence="9">DH-2019</strain>
    </source>
</reference>
<evidence type="ECO:0000256" key="2">
    <source>
        <dbReference type="ARBA" id="ARBA00006856"/>
    </source>
</evidence>
<dbReference type="Proteomes" id="UP001318860">
    <property type="component" value="Unassembled WGS sequence"/>
</dbReference>
<evidence type="ECO:0000256" key="6">
    <source>
        <dbReference type="ARBA" id="ARBA00023242"/>
    </source>
</evidence>
<dbReference type="Pfam" id="PF02847">
    <property type="entry name" value="MA3"/>
    <property type="match status" value="1"/>
</dbReference>
<accession>A0ABR0VVU6</accession>
<dbReference type="InterPro" id="IPR003890">
    <property type="entry name" value="MIF4G-like_typ-3"/>
</dbReference>
<dbReference type="InterPro" id="IPR003891">
    <property type="entry name" value="Initiation_fac_eIF4g_MI"/>
</dbReference>
<keyword evidence="6" id="KW-0539">Nucleus</keyword>
<keyword evidence="10" id="KW-1185">Reference proteome</keyword>
<evidence type="ECO:0000256" key="3">
    <source>
        <dbReference type="ARBA" id="ARBA00022664"/>
    </source>
</evidence>
<gene>
    <name evidence="9" type="ORF">DH2020_027940</name>
</gene>
<comment type="similarity">
    <text evidence="2">Belongs to the CWC22 family.</text>
</comment>
<evidence type="ECO:0000256" key="7">
    <source>
        <dbReference type="SAM" id="MobiDB-lite"/>
    </source>
</evidence>
<comment type="caution">
    <text evidence="9">The sequence shown here is derived from an EMBL/GenBank/DDBJ whole genome shotgun (WGS) entry which is preliminary data.</text>
</comment>
<evidence type="ECO:0000313" key="9">
    <source>
        <dbReference type="EMBL" id="KAK6138356.1"/>
    </source>
</evidence>
<dbReference type="InterPro" id="IPR016024">
    <property type="entry name" value="ARM-type_fold"/>
</dbReference>
<dbReference type="SUPFAM" id="SSF48371">
    <property type="entry name" value="ARM repeat"/>
    <property type="match status" value="1"/>
</dbReference>
<dbReference type="PANTHER" id="PTHR18034">
    <property type="entry name" value="CELL CYCLE CONTROL PROTEIN CWF22-RELATED"/>
    <property type="match status" value="1"/>
</dbReference>
<dbReference type="PROSITE" id="PS51366">
    <property type="entry name" value="MI"/>
    <property type="match status" value="1"/>
</dbReference>
<feature type="compositionally biased region" description="Basic and acidic residues" evidence="7">
    <location>
        <begin position="141"/>
        <end position="179"/>
    </location>
</feature>
<proteinExistence type="inferred from homology"/>
<keyword evidence="5" id="KW-0508">mRNA splicing</keyword>
<feature type="compositionally biased region" description="Basic and acidic residues" evidence="7">
    <location>
        <begin position="186"/>
        <end position="207"/>
    </location>
</feature>
<evidence type="ECO:0000256" key="4">
    <source>
        <dbReference type="ARBA" id="ARBA00022845"/>
    </source>
</evidence>
<feature type="compositionally biased region" description="Basic and acidic residues" evidence="7">
    <location>
        <begin position="25"/>
        <end position="132"/>
    </location>
</feature>
<dbReference type="Pfam" id="PF02854">
    <property type="entry name" value="MIF4G"/>
    <property type="match status" value="1"/>
</dbReference>
<dbReference type="PANTHER" id="PTHR18034:SF3">
    <property type="entry name" value="PRE-MRNA-SPLICING FACTOR CWC22 HOMOLOG"/>
    <property type="match status" value="1"/>
</dbReference>
<evidence type="ECO:0000256" key="1">
    <source>
        <dbReference type="ARBA" id="ARBA00004123"/>
    </source>
</evidence>
<evidence type="ECO:0000313" key="10">
    <source>
        <dbReference type="Proteomes" id="UP001318860"/>
    </source>
</evidence>
<dbReference type="InterPro" id="IPR050781">
    <property type="entry name" value="CWC22_splicing_factor"/>
</dbReference>
<feature type="region of interest" description="Disordered" evidence="7">
    <location>
        <begin position="1"/>
        <end position="207"/>
    </location>
</feature>
<dbReference type="EMBL" id="JABTTQ020000737">
    <property type="protein sequence ID" value="KAK6138356.1"/>
    <property type="molecule type" value="Genomic_DNA"/>
</dbReference>
<sequence>MARRHHTDSSSSSEDEKRGIRHRRSESPNEDRRKRRDTDRNSESEGSEKEVRHDRERRRERNDDESREKADRRREEKGNHGNRDSNMGRDSERDDRRWRNGRDDEIEENGKKSRKDDRGRERKSRHDEDYRKTERRRHRDYRGEDDKAGHNEIDRALDSLRDSGSDRRDRSRRSERGREDDEEEGEFRGGRIIITRDDKENDTTKVQKPEGKVGIDAVANLGRSGGVYIPPFKLARMMKDVQDKSSVEYQRMTWDALRKSINGLVNKVNATNIKNIIPELFAENLIRGRGLFCRSCMKSQMASPGFTDVFAALVAVVNTKFPEVGDLLLRRIILQLQRAYKRNDKPQLLAAVKFIAHLVNQQIVHELIALELLTLLLEKPTDDSVEVAVGFVTECGSLLQDLSPRGLHESLFLADTFWVSDSKGIFERFRGILHEGEIDKRVQFLIEGLFALRKAKFQGYPAVRPELDLVEQEDQLTHEVSLLDEIDPEITLDIFKPDPNFSENEKRYEELKKQILGASAISYFQFQMELCIMLLECCSQERTYLRYYGLLGQRFCMINKVHQENFETCFVQQYSMIHRLETNKLRNVAKFFAHLLGTDALPWHVLAYIRLTEEDTTSSSRIFIKILFQELSEHLGIRLLNERLSDPAMQESFESIFPRDNPKNTRFAINFFTSIGLGGITENLHLELGAKPLWFTKDKELDFSAISWFLRSSSDRAF</sequence>
<keyword evidence="3" id="KW-0507">mRNA processing</keyword>
<dbReference type="SMART" id="SM00543">
    <property type="entry name" value="MIF4G"/>
    <property type="match status" value="1"/>
</dbReference>
<dbReference type="Gene3D" id="1.25.40.180">
    <property type="match status" value="1"/>
</dbReference>
<name>A0ABR0VVU6_REHGL</name>
<protein>
    <recommendedName>
        <fullName evidence="8">MI domain-containing protein</fullName>
    </recommendedName>
</protein>
<evidence type="ECO:0000256" key="5">
    <source>
        <dbReference type="ARBA" id="ARBA00023187"/>
    </source>
</evidence>
<dbReference type="SMART" id="SM00544">
    <property type="entry name" value="MA3"/>
    <property type="match status" value="1"/>
</dbReference>